<accession>A0ABD2ARK6</accession>
<gene>
    <name evidence="2" type="ORF">V1477_019100</name>
</gene>
<feature type="region of interest" description="Disordered" evidence="1">
    <location>
        <begin position="75"/>
        <end position="104"/>
    </location>
</feature>
<feature type="non-terminal residue" evidence="2">
    <location>
        <position position="104"/>
    </location>
</feature>
<dbReference type="AlphaFoldDB" id="A0ABD2ARK6"/>
<dbReference type="Proteomes" id="UP001607303">
    <property type="component" value="Unassembled WGS sequence"/>
</dbReference>
<evidence type="ECO:0000313" key="2">
    <source>
        <dbReference type="EMBL" id="KAL2723249.1"/>
    </source>
</evidence>
<name>A0ABD2ARK6_VESMC</name>
<reference evidence="2 3" key="1">
    <citation type="journal article" date="2024" name="Ann. Entomol. Soc. Am.">
        <title>Genomic analyses of the southern and eastern yellowjacket wasps (Hymenoptera: Vespidae) reveal evolutionary signatures of social life.</title>
        <authorList>
            <person name="Catto M.A."/>
            <person name="Caine P.B."/>
            <person name="Orr S.E."/>
            <person name="Hunt B.G."/>
            <person name="Goodisman M.A.D."/>
        </authorList>
    </citation>
    <scope>NUCLEOTIDE SEQUENCE [LARGE SCALE GENOMIC DNA]</scope>
    <source>
        <strain evidence="2">232</strain>
        <tissue evidence="2">Head and thorax</tissue>
    </source>
</reference>
<organism evidence="2 3">
    <name type="scientific">Vespula maculifrons</name>
    <name type="common">Eastern yellow jacket</name>
    <name type="synonym">Wasp</name>
    <dbReference type="NCBI Taxonomy" id="7453"/>
    <lineage>
        <taxon>Eukaryota</taxon>
        <taxon>Metazoa</taxon>
        <taxon>Ecdysozoa</taxon>
        <taxon>Arthropoda</taxon>
        <taxon>Hexapoda</taxon>
        <taxon>Insecta</taxon>
        <taxon>Pterygota</taxon>
        <taxon>Neoptera</taxon>
        <taxon>Endopterygota</taxon>
        <taxon>Hymenoptera</taxon>
        <taxon>Apocrita</taxon>
        <taxon>Aculeata</taxon>
        <taxon>Vespoidea</taxon>
        <taxon>Vespidae</taxon>
        <taxon>Vespinae</taxon>
        <taxon>Vespula</taxon>
    </lineage>
</organism>
<evidence type="ECO:0000313" key="3">
    <source>
        <dbReference type="Proteomes" id="UP001607303"/>
    </source>
</evidence>
<dbReference type="EMBL" id="JAYRBN010000114">
    <property type="protein sequence ID" value="KAL2723249.1"/>
    <property type="molecule type" value="Genomic_DNA"/>
</dbReference>
<protein>
    <submittedName>
        <fullName evidence="2">CUGBP Elav-like family member 2 isoform X15</fullName>
    </submittedName>
</protein>
<keyword evidence="3" id="KW-1185">Reference proteome</keyword>
<comment type="caution">
    <text evidence="2">The sequence shown here is derived from an EMBL/GenBank/DDBJ whole genome shotgun (WGS) entry which is preliminary data.</text>
</comment>
<sequence>MMAKDVVQIVESVHEGSREENKKLGRGVMLQQHKLILDYKLLNSMSMHVDENKNNIEQLDWKQWLLTAAAEARTRMSVGGEEEDGQKRESANLSSAEILPQLPI</sequence>
<evidence type="ECO:0000256" key="1">
    <source>
        <dbReference type="SAM" id="MobiDB-lite"/>
    </source>
</evidence>
<proteinExistence type="predicted"/>